<organism evidence="2 3">
    <name type="scientific">Araneus ventricosus</name>
    <name type="common">Orbweaver spider</name>
    <name type="synonym">Epeira ventricosa</name>
    <dbReference type="NCBI Taxonomy" id="182803"/>
    <lineage>
        <taxon>Eukaryota</taxon>
        <taxon>Metazoa</taxon>
        <taxon>Ecdysozoa</taxon>
        <taxon>Arthropoda</taxon>
        <taxon>Chelicerata</taxon>
        <taxon>Arachnida</taxon>
        <taxon>Araneae</taxon>
        <taxon>Araneomorphae</taxon>
        <taxon>Entelegynae</taxon>
        <taxon>Araneoidea</taxon>
        <taxon>Araneidae</taxon>
        <taxon>Araneus</taxon>
    </lineage>
</organism>
<accession>A0A4Y2AGG6</accession>
<sequence>MAGTDFEPFFWNYFYGIDTKNTSEIMLTGMRKAHVDTKEDDTTAGTPTPNFLSTPNGENRGSRFDLDSAQDRSHCSLESLSEPEDCKFETRFKQNPSVYESLVHVKSAVV</sequence>
<keyword evidence="3" id="KW-1185">Reference proteome</keyword>
<comment type="caution">
    <text evidence="2">The sequence shown here is derived from an EMBL/GenBank/DDBJ whole genome shotgun (WGS) entry which is preliminary data.</text>
</comment>
<evidence type="ECO:0000256" key="1">
    <source>
        <dbReference type="SAM" id="MobiDB-lite"/>
    </source>
</evidence>
<dbReference type="Proteomes" id="UP000499080">
    <property type="component" value="Unassembled WGS sequence"/>
</dbReference>
<proteinExistence type="predicted"/>
<evidence type="ECO:0000313" key="2">
    <source>
        <dbReference type="EMBL" id="GBL78951.1"/>
    </source>
</evidence>
<feature type="compositionally biased region" description="Polar residues" evidence="1">
    <location>
        <begin position="43"/>
        <end position="59"/>
    </location>
</feature>
<feature type="compositionally biased region" description="Basic and acidic residues" evidence="1">
    <location>
        <begin position="60"/>
        <end position="70"/>
    </location>
</feature>
<dbReference type="EMBL" id="BGPR01000017">
    <property type="protein sequence ID" value="GBL78951.1"/>
    <property type="molecule type" value="Genomic_DNA"/>
</dbReference>
<name>A0A4Y2AGG6_ARAVE</name>
<protein>
    <submittedName>
        <fullName evidence="2">Uncharacterized protein</fullName>
    </submittedName>
</protein>
<dbReference type="AlphaFoldDB" id="A0A4Y2AGG6"/>
<gene>
    <name evidence="2" type="ORF">AVEN_48918_1</name>
</gene>
<feature type="region of interest" description="Disordered" evidence="1">
    <location>
        <begin position="35"/>
        <end position="70"/>
    </location>
</feature>
<evidence type="ECO:0000313" key="3">
    <source>
        <dbReference type="Proteomes" id="UP000499080"/>
    </source>
</evidence>
<reference evidence="2 3" key="1">
    <citation type="journal article" date="2019" name="Sci. Rep.">
        <title>Orb-weaving spider Araneus ventricosus genome elucidates the spidroin gene catalogue.</title>
        <authorList>
            <person name="Kono N."/>
            <person name="Nakamura H."/>
            <person name="Ohtoshi R."/>
            <person name="Moran D.A.P."/>
            <person name="Shinohara A."/>
            <person name="Yoshida Y."/>
            <person name="Fujiwara M."/>
            <person name="Mori M."/>
            <person name="Tomita M."/>
            <person name="Arakawa K."/>
        </authorList>
    </citation>
    <scope>NUCLEOTIDE SEQUENCE [LARGE SCALE GENOMIC DNA]</scope>
</reference>